<proteinExistence type="predicted"/>
<feature type="compositionally biased region" description="Polar residues" evidence="1">
    <location>
        <begin position="1"/>
        <end position="12"/>
    </location>
</feature>
<organism evidence="2 3">
    <name type="scientific">Glomus cerebriforme</name>
    <dbReference type="NCBI Taxonomy" id="658196"/>
    <lineage>
        <taxon>Eukaryota</taxon>
        <taxon>Fungi</taxon>
        <taxon>Fungi incertae sedis</taxon>
        <taxon>Mucoromycota</taxon>
        <taxon>Glomeromycotina</taxon>
        <taxon>Glomeromycetes</taxon>
        <taxon>Glomerales</taxon>
        <taxon>Glomeraceae</taxon>
        <taxon>Glomus</taxon>
    </lineage>
</organism>
<protein>
    <submittedName>
        <fullName evidence="2">Uncharacterized protein</fullName>
    </submittedName>
</protein>
<accession>A0A397SLN1</accession>
<dbReference type="OrthoDB" id="2441762at2759"/>
<dbReference type="AlphaFoldDB" id="A0A397SLN1"/>
<dbReference type="EMBL" id="QKYT01000547">
    <property type="protein sequence ID" value="RIA83721.1"/>
    <property type="molecule type" value="Genomic_DNA"/>
</dbReference>
<evidence type="ECO:0000313" key="2">
    <source>
        <dbReference type="EMBL" id="RIA83721.1"/>
    </source>
</evidence>
<gene>
    <name evidence="2" type="ORF">C1645_833376</name>
</gene>
<name>A0A397SLN1_9GLOM</name>
<keyword evidence="3" id="KW-1185">Reference proteome</keyword>
<sequence length="93" mass="10753">MESIISDSLDNQNTREARRCRKESHVWDHFIKKLLALYCRKVPLPIKTEYMEMLAIGTTSTNRRQKSDTADSSAELNADRKDKSIINLILCLL</sequence>
<evidence type="ECO:0000313" key="3">
    <source>
        <dbReference type="Proteomes" id="UP000265703"/>
    </source>
</evidence>
<comment type="caution">
    <text evidence="2">The sequence shown here is derived from an EMBL/GenBank/DDBJ whole genome shotgun (WGS) entry which is preliminary data.</text>
</comment>
<reference evidence="2 3" key="1">
    <citation type="submission" date="2018-06" db="EMBL/GenBank/DDBJ databases">
        <title>Comparative genomics reveals the genomic features of Rhizophagus irregularis, R. cerebriforme, R. diaphanum and Gigaspora rosea, and their symbiotic lifestyle signature.</title>
        <authorList>
            <person name="Morin E."/>
            <person name="San Clemente H."/>
            <person name="Chen E.C.H."/>
            <person name="De La Providencia I."/>
            <person name="Hainaut M."/>
            <person name="Kuo A."/>
            <person name="Kohler A."/>
            <person name="Murat C."/>
            <person name="Tang N."/>
            <person name="Roy S."/>
            <person name="Loubradou J."/>
            <person name="Henrissat B."/>
            <person name="Grigoriev I.V."/>
            <person name="Corradi N."/>
            <person name="Roux C."/>
            <person name="Martin F.M."/>
        </authorList>
    </citation>
    <scope>NUCLEOTIDE SEQUENCE [LARGE SCALE GENOMIC DNA]</scope>
    <source>
        <strain evidence="2 3">DAOM 227022</strain>
    </source>
</reference>
<dbReference type="Proteomes" id="UP000265703">
    <property type="component" value="Unassembled WGS sequence"/>
</dbReference>
<evidence type="ECO:0000256" key="1">
    <source>
        <dbReference type="SAM" id="MobiDB-lite"/>
    </source>
</evidence>
<feature type="region of interest" description="Disordered" evidence="1">
    <location>
        <begin position="1"/>
        <end position="20"/>
    </location>
</feature>